<feature type="domain" description="YlxR" evidence="1">
    <location>
        <begin position="21"/>
        <end position="97"/>
    </location>
</feature>
<dbReference type="CDD" id="cd00279">
    <property type="entry name" value="YlxR"/>
    <property type="match status" value="1"/>
</dbReference>
<evidence type="ECO:0000313" key="2">
    <source>
        <dbReference type="EMBL" id="NIA72166.1"/>
    </source>
</evidence>
<name>A0A967KID0_9PROT</name>
<organism evidence="2 3">
    <name type="scientific">Pelagibius litoralis</name>
    <dbReference type="NCBI Taxonomy" id="374515"/>
    <lineage>
        <taxon>Bacteria</taxon>
        <taxon>Pseudomonadati</taxon>
        <taxon>Pseudomonadota</taxon>
        <taxon>Alphaproteobacteria</taxon>
        <taxon>Rhodospirillales</taxon>
        <taxon>Rhodovibrionaceae</taxon>
        <taxon>Pelagibius</taxon>
    </lineage>
</organism>
<dbReference type="AlphaFoldDB" id="A0A967KID0"/>
<evidence type="ECO:0000313" key="3">
    <source>
        <dbReference type="Proteomes" id="UP000761264"/>
    </source>
</evidence>
<dbReference type="Pfam" id="PF04296">
    <property type="entry name" value="YlxR"/>
    <property type="match status" value="1"/>
</dbReference>
<dbReference type="InterPro" id="IPR035931">
    <property type="entry name" value="YlxR-like_sf"/>
</dbReference>
<sequence>MAPRRAAGAKAAADKPQGAQRRCLASGRVLPKAELLRFVVGPEGQIVPDFAERLPGRGLWLLARRDMMEKACKKNLFAKAAKAQVRLPSDLVEQVEQLALRRCLDQLGLARRAGAVVVGFEKVKAALKADRVGLLLQASDAAQDGREKLRALARAVGWETSLLQFCDGVTLGTALGRDAAVHVGVTRGRFSAGLKRDVERLAGLRGVEDQGNGVGRPTEGER</sequence>
<comment type="caution">
    <text evidence="2">The sequence shown here is derived from an EMBL/GenBank/DDBJ whole genome shotgun (WGS) entry which is preliminary data.</text>
</comment>
<dbReference type="InterPro" id="IPR037465">
    <property type="entry name" value="YlxR"/>
</dbReference>
<dbReference type="Proteomes" id="UP000761264">
    <property type="component" value="Unassembled WGS sequence"/>
</dbReference>
<dbReference type="SUPFAM" id="SSF55315">
    <property type="entry name" value="L30e-like"/>
    <property type="match status" value="1"/>
</dbReference>
<dbReference type="PANTHER" id="PTHR34215:SF1">
    <property type="entry name" value="YLXR DOMAIN-CONTAINING PROTEIN"/>
    <property type="match status" value="1"/>
</dbReference>
<dbReference type="NCBIfam" id="NF006622">
    <property type="entry name" value="PRK09190.1"/>
    <property type="match status" value="1"/>
</dbReference>
<dbReference type="InterPro" id="IPR029064">
    <property type="entry name" value="Ribosomal_eL30-like_sf"/>
</dbReference>
<dbReference type="Gene3D" id="3.30.1230.10">
    <property type="entry name" value="YlxR-like"/>
    <property type="match status" value="1"/>
</dbReference>
<gene>
    <name evidence="2" type="ORF">HBA54_26605</name>
</gene>
<dbReference type="Gene3D" id="3.30.1330.30">
    <property type="match status" value="1"/>
</dbReference>
<dbReference type="PANTHER" id="PTHR34215">
    <property type="entry name" value="BLL0784 PROTEIN"/>
    <property type="match status" value="1"/>
</dbReference>
<reference evidence="2" key="1">
    <citation type="submission" date="2020-03" db="EMBL/GenBank/DDBJ databases">
        <title>Genome of Pelagibius litoralis DSM 21314T.</title>
        <authorList>
            <person name="Wang G."/>
        </authorList>
    </citation>
    <scope>NUCLEOTIDE SEQUENCE</scope>
    <source>
        <strain evidence="2">DSM 21314</strain>
    </source>
</reference>
<evidence type="ECO:0000259" key="1">
    <source>
        <dbReference type="Pfam" id="PF04296"/>
    </source>
</evidence>
<dbReference type="EMBL" id="JAAQPH010000034">
    <property type="protein sequence ID" value="NIA72166.1"/>
    <property type="molecule type" value="Genomic_DNA"/>
</dbReference>
<protein>
    <submittedName>
        <fullName evidence="2">RNA-binding protein</fullName>
    </submittedName>
</protein>
<dbReference type="SUPFAM" id="SSF64376">
    <property type="entry name" value="YlxR-like"/>
    <property type="match status" value="1"/>
</dbReference>
<accession>A0A967KID0</accession>
<dbReference type="InterPro" id="IPR007393">
    <property type="entry name" value="YlxR_dom"/>
</dbReference>
<keyword evidence="3" id="KW-1185">Reference proteome</keyword>
<proteinExistence type="predicted"/>